<dbReference type="PANTHER" id="PTHR12526">
    <property type="entry name" value="GLYCOSYLTRANSFERASE"/>
    <property type="match status" value="1"/>
</dbReference>
<dbReference type="Gene3D" id="3.40.50.2000">
    <property type="entry name" value="Glycogen Phosphorylase B"/>
    <property type="match status" value="2"/>
</dbReference>
<dbReference type="SUPFAM" id="SSF53756">
    <property type="entry name" value="UDP-Glycosyltransferase/glycogen phosphorylase"/>
    <property type="match status" value="1"/>
</dbReference>
<dbReference type="Pfam" id="PF00534">
    <property type="entry name" value="Glycos_transf_1"/>
    <property type="match status" value="1"/>
</dbReference>
<dbReference type="GO" id="GO:0016757">
    <property type="term" value="F:glycosyltransferase activity"/>
    <property type="evidence" value="ECO:0007669"/>
    <property type="project" value="InterPro"/>
</dbReference>
<dbReference type="PANTHER" id="PTHR12526:SF595">
    <property type="entry name" value="BLL5217 PROTEIN"/>
    <property type="match status" value="1"/>
</dbReference>
<gene>
    <name evidence="3" type="ORF">ET464_11040</name>
</gene>
<reference evidence="3 4" key="1">
    <citation type="submission" date="2019-01" db="EMBL/GenBank/DDBJ databases">
        <title>Genome sequencing of strain FW100M-2.</title>
        <authorList>
            <person name="Heo J."/>
            <person name="Kim S.-J."/>
            <person name="Kim J.-S."/>
            <person name="Hong S.-B."/>
            <person name="Kwon S.-W."/>
        </authorList>
    </citation>
    <scope>NUCLEOTIDE SEQUENCE [LARGE SCALE GENOMIC DNA]</scope>
    <source>
        <strain evidence="3 4">FW100M-2</strain>
    </source>
</reference>
<evidence type="ECO:0000259" key="1">
    <source>
        <dbReference type="Pfam" id="PF00534"/>
    </source>
</evidence>
<evidence type="ECO:0000259" key="2">
    <source>
        <dbReference type="Pfam" id="PF13439"/>
    </source>
</evidence>
<proteinExistence type="predicted"/>
<accession>A0A4P6F8S2</accession>
<dbReference type="OrthoDB" id="9795068at2"/>
<dbReference type="Proteomes" id="UP000293568">
    <property type="component" value="Chromosome"/>
</dbReference>
<feature type="domain" description="Glycosyl transferase family 1" evidence="1">
    <location>
        <begin position="147"/>
        <end position="260"/>
    </location>
</feature>
<dbReference type="RefSeq" id="WP_129440843.1">
    <property type="nucleotide sequence ID" value="NZ_CP035492.1"/>
</dbReference>
<dbReference type="CDD" id="cd03802">
    <property type="entry name" value="GT4_AviGT4-like"/>
    <property type="match status" value="1"/>
</dbReference>
<name>A0A4P6F8S2_9BACL</name>
<evidence type="ECO:0000313" key="4">
    <source>
        <dbReference type="Proteomes" id="UP000293568"/>
    </source>
</evidence>
<protein>
    <submittedName>
        <fullName evidence="3">Glycosyltransferase family 4 protein</fullName>
    </submittedName>
</protein>
<feature type="domain" description="Glycosyltransferase subfamily 4-like N-terminal" evidence="2">
    <location>
        <begin position="19"/>
        <end position="108"/>
    </location>
</feature>
<keyword evidence="3" id="KW-0808">Transferase</keyword>
<dbReference type="KEGG" id="pprt:ET464_11040"/>
<dbReference type="AlphaFoldDB" id="A0A4P6F8S2"/>
<evidence type="ECO:0000313" key="3">
    <source>
        <dbReference type="EMBL" id="QAY66848.1"/>
    </source>
</evidence>
<dbReference type="Pfam" id="PF13439">
    <property type="entry name" value="Glyco_transf_4"/>
    <property type="match status" value="1"/>
</dbReference>
<dbReference type="EMBL" id="CP035492">
    <property type="protein sequence ID" value="QAY66848.1"/>
    <property type="molecule type" value="Genomic_DNA"/>
</dbReference>
<dbReference type="InterPro" id="IPR028098">
    <property type="entry name" value="Glyco_trans_4-like_N"/>
</dbReference>
<keyword evidence="4" id="KW-1185">Reference proteome</keyword>
<dbReference type="InterPro" id="IPR001296">
    <property type="entry name" value="Glyco_trans_1"/>
</dbReference>
<sequence>MRIVVVAPNTTILPPPKDGGTERVVYELSEQYAKRGHDVFLYGRGGSRSSGTLFSYPFDGFGDAEIRRFVEHTLPPDVDIIHDHTFESAVSSLELDIPVISTRHIPRQTSASHPVYVSRDALMSIGGGNGIYIHNGLVPEHYDFRTQKQNYLLFMGRIVPEKGVSEAIDIAEKTNSQLIIAGPIHNAGYFNTRIKPRLRKNKITYVGPVGAQQRQDLLSNARCLLFPIQWREPFGLVMIEALACGTPVLALNRGAAAEVLNGLPDFVCHSLKEMERKVANVHLRHAPAQLREYVVHNFNQNSTADQYIQYFNEVIAQKA</sequence>
<organism evidence="3 4">
    <name type="scientific">Paenibacillus protaetiae</name>
    <dbReference type="NCBI Taxonomy" id="2509456"/>
    <lineage>
        <taxon>Bacteria</taxon>
        <taxon>Bacillati</taxon>
        <taxon>Bacillota</taxon>
        <taxon>Bacilli</taxon>
        <taxon>Bacillales</taxon>
        <taxon>Paenibacillaceae</taxon>
        <taxon>Paenibacillus</taxon>
    </lineage>
</organism>